<dbReference type="PANTHER" id="PTHR30294:SF38">
    <property type="entry name" value="TRANSPORT PERMEASE PROTEIN"/>
    <property type="match status" value="1"/>
</dbReference>
<feature type="domain" description="ABC-2 type transporter transmembrane" evidence="7">
    <location>
        <begin position="19"/>
        <end position="366"/>
    </location>
</feature>
<dbReference type="AlphaFoldDB" id="A0A9X3A6E6"/>
<evidence type="ECO:0000259" key="7">
    <source>
        <dbReference type="Pfam" id="PF12698"/>
    </source>
</evidence>
<keyword evidence="2" id="KW-1003">Cell membrane</keyword>
<evidence type="ECO:0000256" key="5">
    <source>
        <dbReference type="ARBA" id="ARBA00023136"/>
    </source>
</evidence>
<evidence type="ECO:0000313" key="9">
    <source>
        <dbReference type="Proteomes" id="UP001141259"/>
    </source>
</evidence>
<name>A0A9X3A6E6_9PSEU</name>
<dbReference type="InterPro" id="IPR013525">
    <property type="entry name" value="ABC2_TM"/>
</dbReference>
<accession>A0A9X3A6E6</accession>
<evidence type="ECO:0000256" key="3">
    <source>
        <dbReference type="ARBA" id="ARBA00022692"/>
    </source>
</evidence>
<evidence type="ECO:0000313" key="8">
    <source>
        <dbReference type="EMBL" id="MCS7484754.1"/>
    </source>
</evidence>
<keyword evidence="9" id="KW-1185">Reference proteome</keyword>
<feature type="transmembrane region" description="Helical" evidence="6">
    <location>
        <begin position="233"/>
        <end position="255"/>
    </location>
</feature>
<dbReference type="EMBL" id="JANYMP010000053">
    <property type="protein sequence ID" value="MCS7484754.1"/>
    <property type="molecule type" value="Genomic_DNA"/>
</dbReference>
<dbReference type="PANTHER" id="PTHR30294">
    <property type="entry name" value="MEMBRANE COMPONENT OF ABC TRANSPORTER YHHJ-RELATED"/>
    <property type="match status" value="1"/>
</dbReference>
<feature type="transmembrane region" description="Helical" evidence="6">
    <location>
        <begin position="261"/>
        <end position="283"/>
    </location>
</feature>
<keyword evidence="3 6" id="KW-0812">Transmembrane</keyword>
<dbReference type="GO" id="GO:0005886">
    <property type="term" value="C:plasma membrane"/>
    <property type="evidence" value="ECO:0007669"/>
    <property type="project" value="UniProtKB-SubCell"/>
</dbReference>
<protein>
    <submittedName>
        <fullName evidence="8">ABC transporter permease</fullName>
    </submittedName>
</protein>
<evidence type="ECO:0000256" key="2">
    <source>
        <dbReference type="ARBA" id="ARBA00022475"/>
    </source>
</evidence>
<evidence type="ECO:0000256" key="6">
    <source>
        <dbReference type="SAM" id="Phobius"/>
    </source>
</evidence>
<feature type="transmembrane region" description="Helical" evidence="6">
    <location>
        <begin position="21"/>
        <end position="40"/>
    </location>
</feature>
<dbReference type="GO" id="GO:0140359">
    <property type="term" value="F:ABC-type transporter activity"/>
    <property type="evidence" value="ECO:0007669"/>
    <property type="project" value="InterPro"/>
</dbReference>
<evidence type="ECO:0000256" key="4">
    <source>
        <dbReference type="ARBA" id="ARBA00022989"/>
    </source>
</evidence>
<keyword evidence="5 6" id="KW-0472">Membrane</keyword>
<dbReference type="InterPro" id="IPR051449">
    <property type="entry name" value="ABC-2_transporter_component"/>
</dbReference>
<comment type="subcellular location">
    <subcellularLocation>
        <location evidence="1">Cell membrane</location>
        <topology evidence="1">Multi-pass membrane protein</topology>
    </subcellularLocation>
</comment>
<dbReference type="Pfam" id="PF12698">
    <property type="entry name" value="ABC2_membrane_3"/>
    <property type="match status" value="1"/>
</dbReference>
<evidence type="ECO:0000256" key="1">
    <source>
        <dbReference type="ARBA" id="ARBA00004651"/>
    </source>
</evidence>
<organism evidence="8 9">
    <name type="scientific">Umezawaea endophytica</name>
    <dbReference type="NCBI Taxonomy" id="1654476"/>
    <lineage>
        <taxon>Bacteria</taxon>
        <taxon>Bacillati</taxon>
        <taxon>Actinomycetota</taxon>
        <taxon>Actinomycetes</taxon>
        <taxon>Pseudonocardiales</taxon>
        <taxon>Pseudonocardiaceae</taxon>
        <taxon>Umezawaea</taxon>
    </lineage>
</organism>
<feature type="transmembrane region" description="Helical" evidence="6">
    <location>
        <begin position="350"/>
        <end position="368"/>
    </location>
</feature>
<proteinExistence type="predicted"/>
<feature type="transmembrane region" description="Helical" evidence="6">
    <location>
        <begin position="183"/>
        <end position="203"/>
    </location>
</feature>
<sequence>MKALTIAGTNLRRMFRDRTSLFFVFVLPLMLILVLGAAFGGPSTPKIGVVGVDSGHFLDALRADRGFRVDTVAREGDLLAAVERGELAAGLVVPPSLSGEVRLVVRQDGAGEQARLLVAAVIAAENGRLASGEFVARVAGTDTADAMSIVDSVAAVTPVVSVSTSSTGDALFPADLGRFSLGASSQLLLFMFLTTMNSSVALIESRRLGMSRRMVATPTSTATIMLGEGLGRVAVALVQGVFIIAGTSLLFGVRWGDPPAAAALTLAFALVAGGAGMLLGSLFRTEQQAGGFGVLTALGLAALGGCMVPLELFGGVMRDVALFTPHAWANQGFAEVASRSGTLPGVLPELGVLSGYAAVLFALGAWRLRAVLTR</sequence>
<comment type="caution">
    <text evidence="8">The sequence shown here is derived from an EMBL/GenBank/DDBJ whole genome shotgun (WGS) entry which is preliminary data.</text>
</comment>
<dbReference type="RefSeq" id="WP_259630199.1">
    <property type="nucleotide sequence ID" value="NZ_JANYMP010000053.1"/>
</dbReference>
<keyword evidence="4 6" id="KW-1133">Transmembrane helix</keyword>
<feature type="transmembrane region" description="Helical" evidence="6">
    <location>
        <begin position="290"/>
        <end position="310"/>
    </location>
</feature>
<reference evidence="8" key="1">
    <citation type="submission" date="2022-08" db="EMBL/GenBank/DDBJ databases">
        <authorList>
            <person name="Tistechok S."/>
            <person name="Samborskyy M."/>
            <person name="Roman I."/>
        </authorList>
    </citation>
    <scope>NUCLEOTIDE SEQUENCE</scope>
    <source>
        <strain evidence="8">DSM 103496</strain>
    </source>
</reference>
<dbReference type="Proteomes" id="UP001141259">
    <property type="component" value="Unassembled WGS sequence"/>
</dbReference>
<gene>
    <name evidence="8" type="ORF">NZH93_48675</name>
</gene>